<sequence>MNRGGEILDSFPIDLFLEIFSRLPSKSIARFRCVSNQWRSMLHRPYLTELYLTRSWARPRLLFALRRGKDLSFFSSPQNLHKSKDAGPVVFNPRTRQYASLPKLETHGSVERISMLGFDPIDKQFKVLTVSADPDLDCNDRHRILTLETGEMCWRKIQCPLWHYSWPGEGICINGVLYYLAKGDTSDLIVCFDVRSEKYKFIEVEKWFYYATLINYKGKLGGFRQKYDGDGNTLELHMWFLEDVEKQDWSKNVYALPANELVDWTCVSVVGVTAAGEFVLSMDHIYKFRPFYIFYFGPEKNSLQQVEIRGFEKYYGEVYYQSRHRVLAYVNYVEDLSFNDAKYLKPSQCLNIIRKAALLHL</sequence>
<dbReference type="InterPro" id="IPR013187">
    <property type="entry name" value="F-box-assoc_dom_typ3"/>
</dbReference>
<dbReference type="Proteomes" id="UP000030689">
    <property type="component" value="Unassembled WGS sequence"/>
</dbReference>
<dbReference type="eggNOG" id="ENOG502SNHU">
    <property type="taxonomic scope" value="Eukaryota"/>
</dbReference>
<proteinExistence type="predicted"/>
<evidence type="ECO:0000313" key="2">
    <source>
        <dbReference type="EMBL" id="ESQ33673.1"/>
    </source>
</evidence>
<dbReference type="PANTHER" id="PTHR31111">
    <property type="entry name" value="BNAA05G37150D PROTEIN-RELATED"/>
    <property type="match status" value="1"/>
</dbReference>
<evidence type="ECO:0000313" key="3">
    <source>
        <dbReference type="Proteomes" id="UP000030689"/>
    </source>
</evidence>
<dbReference type="PANTHER" id="PTHR31111:SF130">
    <property type="entry name" value="F-BOX ASSOCIATED UBIQUITINATION EFFECTOR FAMILY PROTEIN"/>
    <property type="match status" value="1"/>
</dbReference>
<name>V4L1Q0_EUTSA</name>
<dbReference type="InterPro" id="IPR017451">
    <property type="entry name" value="F-box-assoc_interact_dom"/>
</dbReference>
<keyword evidence="3" id="KW-1185">Reference proteome</keyword>
<dbReference type="Pfam" id="PF08268">
    <property type="entry name" value="FBA_3"/>
    <property type="match status" value="1"/>
</dbReference>
<accession>V4L1Q0</accession>
<dbReference type="SMART" id="SM00256">
    <property type="entry name" value="FBOX"/>
    <property type="match status" value="1"/>
</dbReference>
<dbReference type="AlphaFoldDB" id="V4L1Q0"/>
<dbReference type="NCBIfam" id="TIGR01640">
    <property type="entry name" value="F_box_assoc_1"/>
    <property type="match status" value="1"/>
</dbReference>
<protein>
    <recommendedName>
        <fullName evidence="1">F-box domain-containing protein</fullName>
    </recommendedName>
</protein>
<dbReference type="EMBL" id="KI517683">
    <property type="protein sequence ID" value="ESQ33673.1"/>
    <property type="molecule type" value="Genomic_DNA"/>
</dbReference>
<gene>
    <name evidence="2" type="ORF">EUTSA_v10009740mg</name>
</gene>
<dbReference type="Gramene" id="ESQ33673">
    <property type="protein sequence ID" value="ESQ33673"/>
    <property type="gene ID" value="EUTSA_v10009740mg"/>
</dbReference>
<dbReference type="InterPro" id="IPR036047">
    <property type="entry name" value="F-box-like_dom_sf"/>
</dbReference>
<evidence type="ECO:0000259" key="1">
    <source>
        <dbReference type="PROSITE" id="PS50181"/>
    </source>
</evidence>
<organism evidence="2 3">
    <name type="scientific">Eutrema salsugineum</name>
    <name type="common">Saltwater cress</name>
    <name type="synonym">Sisymbrium salsugineum</name>
    <dbReference type="NCBI Taxonomy" id="72664"/>
    <lineage>
        <taxon>Eukaryota</taxon>
        <taxon>Viridiplantae</taxon>
        <taxon>Streptophyta</taxon>
        <taxon>Embryophyta</taxon>
        <taxon>Tracheophyta</taxon>
        <taxon>Spermatophyta</taxon>
        <taxon>Magnoliopsida</taxon>
        <taxon>eudicotyledons</taxon>
        <taxon>Gunneridae</taxon>
        <taxon>Pentapetalae</taxon>
        <taxon>rosids</taxon>
        <taxon>malvids</taxon>
        <taxon>Brassicales</taxon>
        <taxon>Brassicaceae</taxon>
        <taxon>Eutremeae</taxon>
        <taxon>Eutrema</taxon>
    </lineage>
</organism>
<dbReference type="PROSITE" id="PS50181">
    <property type="entry name" value="FBOX"/>
    <property type="match status" value="1"/>
</dbReference>
<reference evidence="2 3" key="1">
    <citation type="journal article" date="2013" name="Front. Plant Sci.">
        <title>The Reference Genome of the Halophytic Plant Eutrema salsugineum.</title>
        <authorList>
            <person name="Yang R."/>
            <person name="Jarvis D.E."/>
            <person name="Chen H."/>
            <person name="Beilstein M.A."/>
            <person name="Grimwood J."/>
            <person name="Jenkins J."/>
            <person name="Shu S."/>
            <person name="Prochnik S."/>
            <person name="Xin M."/>
            <person name="Ma C."/>
            <person name="Schmutz J."/>
            <person name="Wing R.A."/>
            <person name="Mitchell-Olds T."/>
            <person name="Schumaker K.S."/>
            <person name="Wang X."/>
        </authorList>
    </citation>
    <scope>NUCLEOTIDE SEQUENCE [LARGE SCALE GENOMIC DNA]</scope>
</reference>
<dbReference type="Pfam" id="PF00646">
    <property type="entry name" value="F-box"/>
    <property type="match status" value="1"/>
</dbReference>
<dbReference type="KEGG" id="eus:EUTSA_v10009740mg"/>
<dbReference type="Gene3D" id="1.20.1280.50">
    <property type="match status" value="1"/>
</dbReference>
<dbReference type="SUPFAM" id="SSF81383">
    <property type="entry name" value="F-box domain"/>
    <property type="match status" value="1"/>
</dbReference>
<dbReference type="CDD" id="cd22157">
    <property type="entry name" value="F-box_AtFBW1-like"/>
    <property type="match status" value="1"/>
</dbReference>
<dbReference type="OMA" id="FIEVEKW"/>
<dbReference type="InterPro" id="IPR001810">
    <property type="entry name" value="F-box_dom"/>
</dbReference>
<feature type="domain" description="F-box" evidence="1">
    <location>
        <begin position="5"/>
        <end position="54"/>
    </location>
</feature>